<keyword evidence="2" id="KW-1185">Reference proteome</keyword>
<dbReference type="EMBL" id="BAAAJE010000006">
    <property type="protein sequence ID" value="GAA1136138.1"/>
    <property type="molecule type" value="Genomic_DNA"/>
</dbReference>
<dbReference type="Proteomes" id="UP001499979">
    <property type="component" value="Unassembled WGS sequence"/>
</dbReference>
<dbReference type="InterPro" id="IPR023214">
    <property type="entry name" value="HAD_sf"/>
</dbReference>
<name>A0ABP4EXE1_9ACTN</name>
<dbReference type="PANTHER" id="PTHR43434">
    <property type="entry name" value="PHOSPHOGLYCOLATE PHOSPHATASE"/>
    <property type="match status" value="1"/>
</dbReference>
<protein>
    <submittedName>
        <fullName evidence="1">Haloacid dehalogenase-like hydrolase</fullName>
    </submittedName>
</protein>
<dbReference type="RefSeq" id="WP_343906903.1">
    <property type="nucleotide sequence ID" value="NZ_BAAAJE010000006.1"/>
</dbReference>
<dbReference type="SFLD" id="SFLDS00003">
    <property type="entry name" value="Haloacid_Dehalogenase"/>
    <property type="match status" value="1"/>
</dbReference>
<organism evidence="1 2">
    <name type="scientific">Nocardioides aquiterrae</name>
    <dbReference type="NCBI Taxonomy" id="203799"/>
    <lineage>
        <taxon>Bacteria</taxon>
        <taxon>Bacillati</taxon>
        <taxon>Actinomycetota</taxon>
        <taxon>Actinomycetes</taxon>
        <taxon>Propionibacteriales</taxon>
        <taxon>Nocardioidaceae</taxon>
        <taxon>Nocardioides</taxon>
    </lineage>
</organism>
<gene>
    <name evidence="1" type="ORF">GCM10009606_15370</name>
</gene>
<dbReference type="InterPro" id="IPR050155">
    <property type="entry name" value="HAD-like_hydrolase_sf"/>
</dbReference>
<sequence>MTATERRLVLWDIDGTLISNDDNEEVLFVRALEAVVGPVAEVVHPYRHGKTDLQQVTEYLLANGGSADDVAAGSRSLVEVSEAHFATPGERIVQPGVRELIAALAEAGHVNALLTGNGPVRARLKLQSAALDAGDFDFERSFFGAESAVRPELAHAAAALAAEEGLVPVIIGDTAADGRAAADAGIGFVGVATGVYGVDQLREVPHLVVVEDLATGAAAVLSALAGR</sequence>
<accession>A0ABP4EXE1</accession>
<evidence type="ECO:0000313" key="2">
    <source>
        <dbReference type="Proteomes" id="UP001499979"/>
    </source>
</evidence>
<dbReference type="InterPro" id="IPR023198">
    <property type="entry name" value="PGP-like_dom2"/>
</dbReference>
<dbReference type="Pfam" id="PF00702">
    <property type="entry name" value="Hydrolase"/>
    <property type="match status" value="1"/>
</dbReference>
<dbReference type="SUPFAM" id="SSF56784">
    <property type="entry name" value="HAD-like"/>
    <property type="match status" value="1"/>
</dbReference>
<dbReference type="InterPro" id="IPR036412">
    <property type="entry name" value="HAD-like_sf"/>
</dbReference>
<dbReference type="SFLD" id="SFLDG01129">
    <property type="entry name" value="C1.5:_HAD__Beta-PGM__Phosphata"/>
    <property type="match status" value="1"/>
</dbReference>
<proteinExistence type="predicted"/>
<dbReference type="PANTHER" id="PTHR43434:SF1">
    <property type="entry name" value="PHOSPHOGLYCOLATE PHOSPHATASE"/>
    <property type="match status" value="1"/>
</dbReference>
<evidence type="ECO:0000313" key="1">
    <source>
        <dbReference type="EMBL" id="GAA1136138.1"/>
    </source>
</evidence>
<dbReference type="Gene3D" id="1.10.150.240">
    <property type="entry name" value="Putative phosphatase, domain 2"/>
    <property type="match status" value="1"/>
</dbReference>
<dbReference type="Gene3D" id="3.40.50.1000">
    <property type="entry name" value="HAD superfamily/HAD-like"/>
    <property type="match status" value="1"/>
</dbReference>
<reference evidence="2" key="1">
    <citation type="journal article" date="2019" name="Int. J. Syst. Evol. Microbiol.">
        <title>The Global Catalogue of Microorganisms (GCM) 10K type strain sequencing project: providing services to taxonomists for standard genome sequencing and annotation.</title>
        <authorList>
            <consortium name="The Broad Institute Genomics Platform"/>
            <consortium name="The Broad Institute Genome Sequencing Center for Infectious Disease"/>
            <person name="Wu L."/>
            <person name="Ma J."/>
        </authorList>
    </citation>
    <scope>NUCLEOTIDE SEQUENCE [LARGE SCALE GENOMIC DNA]</scope>
    <source>
        <strain evidence="2">JCM 11813</strain>
    </source>
</reference>
<comment type="caution">
    <text evidence="1">The sequence shown here is derived from an EMBL/GenBank/DDBJ whole genome shotgun (WGS) entry which is preliminary data.</text>
</comment>